<dbReference type="InterPro" id="IPR055280">
    <property type="entry name" value="TIC32"/>
</dbReference>
<dbReference type="PRINTS" id="PR00081">
    <property type="entry name" value="GDHRDH"/>
</dbReference>
<sequence>MWIFGIKGKTGFSSNNTAEEVTEGIDGTGLTAIVTGSTNGIGLETARVLALRGVHVIMAVRNVKAGERVKDKLLKNMPDAKIDVMELDLNSQVSIRKFAQEYISLFLPLNILVNNAGINGPPFSISEDGIEQQFAVNHLDTMKKSASERGIEGRIVNVSSTLHAYGYKEGIRFDKINDEKSYNPTDAYGQSKLCTMLHILELSRRLKEEGVNITANSLHPGMVATNIRKDQSTVSKFIGVIGRIVFKNVQQGASTTCFVALSPQVKGVSGEYFMGNNQKSPKASSSMAKDTDLAKKLWDFSLTLTQPPQ</sequence>
<accession>A0AAF0WHK4</accession>
<evidence type="ECO:0000313" key="1">
    <source>
        <dbReference type="EMBL" id="WOG88343.1"/>
    </source>
</evidence>
<gene>
    <name evidence="1" type="ORF">DCAR_0207578</name>
</gene>
<dbReference type="PANTHER" id="PTHR48476:SF1">
    <property type="entry name" value="SHORT-CHAIN DEHYDROGENASE TIC 32, CHLOROPLASTIC-LIKE"/>
    <property type="match status" value="1"/>
</dbReference>
<dbReference type="AlphaFoldDB" id="A0AAF0WHK4"/>
<evidence type="ECO:0000313" key="2">
    <source>
        <dbReference type="Proteomes" id="UP000077755"/>
    </source>
</evidence>
<dbReference type="SUPFAM" id="SSF51735">
    <property type="entry name" value="NAD(P)-binding Rossmann-fold domains"/>
    <property type="match status" value="1"/>
</dbReference>
<proteinExistence type="predicted"/>
<keyword evidence="2" id="KW-1185">Reference proteome</keyword>
<dbReference type="Pfam" id="PF00106">
    <property type="entry name" value="adh_short"/>
    <property type="match status" value="1"/>
</dbReference>
<reference evidence="1" key="2">
    <citation type="submission" date="2022-03" db="EMBL/GenBank/DDBJ databases">
        <title>Draft title - Genomic analysis of global carrot germplasm unveils the trajectory of domestication and the origin of high carotenoid orange carrot.</title>
        <authorList>
            <person name="Iorizzo M."/>
            <person name="Ellison S."/>
            <person name="Senalik D."/>
            <person name="Macko-Podgorni A."/>
            <person name="Grzebelus D."/>
            <person name="Bostan H."/>
            <person name="Rolling W."/>
            <person name="Curaba J."/>
            <person name="Simon P."/>
        </authorList>
    </citation>
    <scope>NUCLEOTIDE SEQUENCE</scope>
    <source>
        <tissue evidence="1">Leaf</tissue>
    </source>
</reference>
<dbReference type="InterPro" id="IPR002347">
    <property type="entry name" value="SDR_fam"/>
</dbReference>
<protein>
    <submittedName>
        <fullName evidence="1">Uncharacterized protein</fullName>
    </submittedName>
</protein>
<dbReference type="PANTHER" id="PTHR48476">
    <property type="entry name" value="SHORT-CHAIN DEHYDROGENASE TIC 32, CHLOROPLASTIC-LIKE"/>
    <property type="match status" value="1"/>
</dbReference>
<dbReference type="Gene3D" id="3.40.50.720">
    <property type="entry name" value="NAD(P)-binding Rossmann-like Domain"/>
    <property type="match status" value="1"/>
</dbReference>
<dbReference type="InterPro" id="IPR036291">
    <property type="entry name" value="NAD(P)-bd_dom_sf"/>
</dbReference>
<dbReference type="CDD" id="cd05327">
    <property type="entry name" value="retinol-DH_like_SDR_c_like"/>
    <property type="match status" value="1"/>
</dbReference>
<name>A0AAF0WHK4_DAUCS</name>
<reference evidence="1" key="1">
    <citation type="journal article" date="2016" name="Nat. Genet.">
        <title>A high-quality carrot genome assembly provides new insights into carotenoid accumulation and asterid genome evolution.</title>
        <authorList>
            <person name="Iorizzo M."/>
            <person name="Ellison S."/>
            <person name="Senalik D."/>
            <person name="Zeng P."/>
            <person name="Satapoomin P."/>
            <person name="Huang J."/>
            <person name="Bowman M."/>
            <person name="Iovene M."/>
            <person name="Sanseverino W."/>
            <person name="Cavagnaro P."/>
            <person name="Yildiz M."/>
            <person name="Macko-Podgorni A."/>
            <person name="Moranska E."/>
            <person name="Grzebelus E."/>
            <person name="Grzebelus D."/>
            <person name="Ashrafi H."/>
            <person name="Zheng Z."/>
            <person name="Cheng S."/>
            <person name="Spooner D."/>
            <person name="Van Deynze A."/>
            <person name="Simon P."/>
        </authorList>
    </citation>
    <scope>NUCLEOTIDE SEQUENCE</scope>
    <source>
        <tissue evidence="1">Leaf</tissue>
    </source>
</reference>
<dbReference type="Proteomes" id="UP000077755">
    <property type="component" value="Chromosome 2"/>
</dbReference>
<dbReference type="EMBL" id="CP093344">
    <property type="protein sequence ID" value="WOG88343.1"/>
    <property type="molecule type" value="Genomic_DNA"/>
</dbReference>
<organism evidence="1 2">
    <name type="scientific">Daucus carota subsp. sativus</name>
    <name type="common">Carrot</name>
    <dbReference type="NCBI Taxonomy" id="79200"/>
    <lineage>
        <taxon>Eukaryota</taxon>
        <taxon>Viridiplantae</taxon>
        <taxon>Streptophyta</taxon>
        <taxon>Embryophyta</taxon>
        <taxon>Tracheophyta</taxon>
        <taxon>Spermatophyta</taxon>
        <taxon>Magnoliopsida</taxon>
        <taxon>eudicotyledons</taxon>
        <taxon>Gunneridae</taxon>
        <taxon>Pentapetalae</taxon>
        <taxon>asterids</taxon>
        <taxon>campanulids</taxon>
        <taxon>Apiales</taxon>
        <taxon>Apiaceae</taxon>
        <taxon>Apioideae</taxon>
        <taxon>Scandiceae</taxon>
        <taxon>Daucinae</taxon>
        <taxon>Daucus</taxon>
        <taxon>Daucus sect. Daucus</taxon>
    </lineage>
</organism>